<dbReference type="EMBL" id="JAYRBN010000028">
    <property type="protein sequence ID" value="KAL2749057.1"/>
    <property type="molecule type" value="Genomic_DNA"/>
</dbReference>
<proteinExistence type="predicted"/>
<name>A0ABD2CVF8_VESMC</name>
<protein>
    <submittedName>
        <fullName evidence="1">Uncharacterized protein</fullName>
    </submittedName>
</protein>
<keyword evidence="2" id="KW-1185">Reference proteome</keyword>
<dbReference type="AlphaFoldDB" id="A0ABD2CVF8"/>
<dbReference type="Proteomes" id="UP001607303">
    <property type="component" value="Unassembled WGS sequence"/>
</dbReference>
<reference evidence="1 2" key="1">
    <citation type="journal article" date="2024" name="Ann. Entomol. Soc. Am.">
        <title>Genomic analyses of the southern and eastern yellowjacket wasps (Hymenoptera: Vespidae) reveal evolutionary signatures of social life.</title>
        <authorList>
            <person name="Catto M.A."/>
            <person name="Caine P.B."/>
            <person name="Orr S.E."/>
            <person name="Hunt B.G."/>
            <person name="Goodisman M.A.D."/>
        </authorList>
    </citation>
    <scope>NUCLEOTIDE SEQUENCE [LARGE SCALE GENOMIC DNA]</scope>
    <source>
        <strain evidence="1">232</strain>
        <tissue evidence="1">Head and thorax</tissue>
    </source>
</reference>
<accession>A0ABD2CVF8</accession>
<evidence type="ECO:0000313" key="2">
    <source>
        <dbReference type="Proteomes" id="UP001607303"/>
    </source>
</evidence>
<gene>
    <name evidence="1" type="ORF">V1477_002667</name>
</gene>
<organism evidence="1 2">
    <name type="scientific">Vespula maculifrons</name>
    <name type="common">Eastern yellow jacket</name>
    <name type="synonym">Wasp</name>
    <dbReference type="NCBI Taxonomy" id="7453"/>
    <lineage>
        <taxon>Eukaryota</taxon>
        <taxon>Metazoa</taxon>
        <taxon>Ecdysozoa</taxon>
        <taxon>Arthropoda</taxon>
        <taxon>Hexapoda</taxon>
        <taxon>Insecta</taxon>
        <taxon>Pterygota</taxon>
        <taxon>Neoptera</taxon>
        <taxon>Endopterygota</taxon>
        <taxon>Hymenoptera</taxon>
        <taxon>Apocrita</taxon>
        <taxon>Aculeata</taxon>
        <taxon>Vespoidea</taxon>
        <taxon>Vespidae</taxon>
        <taxon>Vespinae</taxon>
        <taxon>Vespula</taxon>
    </lineage>
</organism>
<comment type="caution">
    <text evidence="1">The sequence shown here is derived from an EMBL/GenBank/DDBJ whole genome shotgun (WGS) entry which is preliminary data.</text>
</comment>
<evidence type="ECO:0000313" key="1">
    <source>
        <dbReference type="EMBL" id="KAL2749057.1"/>
    </source>
</evidence>
<sequence length="74" mass="8892">MRQLMQLTYRAEHKSDLHLKRTAIHHMEFLIDSSNLRSKHQIVINRACLRNFPIRSFPLLLGHLGEEEEVERWT</sequence>